<dbReference type="PRINTS" id="PR01273">
    <property type="entry name" value="INVTBRTCOLOR"/>
</dbReference>
<dbReference type="GO" id="GO:0031409">
    <property type="term" value="F:pigment binding"/>
    <property type="evidence" value="ECO:0007669"/>
    <property type="project" value="InterPro"/>
</dbReference>
<dbReference type="GO" id="GO:0006629">
    <property type="term" value="P:lipid metabolic process"/>
    <property type="evidence" value="ECO:0007669"/>
    <property type="project" value="TreeGrafter"/>
</dbReference>
<dbReference type="PANTHER" id="PTHR10612:SF34">
    <property type="entry name" value="APOLIPOPROTEIN D"/>
    <property type="match status" value="1"/>
</dbReference>
<feature type="signal peptide" evidence="2">
    <location>
        <begin position="1"/>
        <end position="23"/>
    </location>
</feature>
<evidence type="ECO:0000256" key="2">
    <source>
        <dbReference type="SAM" id="SignalP"/>
    </source>
</evidence>
<dbReference type="GO" id="GO:0005737">
    <property type="term" value="C:cytoplasm"/>
    <property type="evidence" value="ECO:0007669"/>
    <property type="project" value="TreeGrafter"/>
</dbReference>
<accession>A0AAV2PYA9</accession>
<feature type="domain" description="Lipocalin/cytosolic fatty-acid binding" evidence="3">
    <location>
        <begin position="89"/>
        <end position="230"/>
    </location>
</feature>
<sequence>SIRSEMRIAVSATLCALVVAVAAQEQVDQNGIPTYLDGLSEQANFALNPKLVRNNDLGGRSSFKKNTPGVLEFIEDGKCADVGVQPNFDYGKYAGSWYWSFKTDNPFLGDIQKCIKSELSQDGEGFNVVTTGKTQFDANRQQVGQYRSTAEFADASMSIFFDGVFPANYRVLETDYDSYSCVYSCTTTSGFKSEFGFIFTRNPKDAQYAFAKCGTQFVSKGINFAKFKEADQSCL</sequence>
<reference evidence="4 5" key="1">
    <citation type="submission" date="2024-05" db="EMBL/GenBank/DDBJ databases">
        <authorList>
            <person name="Wallberg A."/>
        </authorList>
    </citation>
    <scope>NUCLEOTIDE SEQUENCE [LARGE SCALE GENOMIC DNA]</scope>
</reference>
<dbReference type="InterPro" id="IPR000566">
    <property type="entry name" value="Lipocln_cytosolic_FA-bd_dom"/>
</dbReference>
<gene>
    <name evidence="4" type="ORF">MNOR_LOCUS4635</name>
</gene>
<dbReference type="EMBL" id="CAXKWB010001712">
    <property type="protein sequence ID" value="CAL4065177.1"/>
    <property type="molecule type" value="Genomic_DNA"/>
</dbReference>
<evidence type="ECO:0000313" key="4">
    <source>
        <dbReference type="EMBL" id="CAL4065177.1"/>
    </source>
</evidence>
<evidence type="ECO:0000256" key="1">
    <source>
        <dbReference type="ARBA" id="ARBA00023157"/>
    </source>
</evidence>
<keyword evidence="2" id="KW-0732">Signal</keyword>
<organism evidence="4 5">
    <name type="scientific">Meganyctiphanes norvegica</name>
    <name type="common">Northern krill</name>
    <name type="synonym">Thysanopoda norvegica</name>
    <dbReference type="NCBI Taxonomy" id="48144"/>
    <lineage>
        <taxon>Eukaryota</taxon>
        <taxon>Metazoa</taxon>
        <taxon>Ecdysozoa</taxon>
        <taxon>Arthropoda</taxon>
        <taxon>Crustacea</taxon>
        <taxon>Multicrustacea</taxon>
        <taxon>Malacostraca</taxon>
        <taxon>Eumalacostraca</taxon>
        <taxon>Eucarida</taxon>
        <taxon>Euphausiacea</taxon>
        <taxon>Euphausiidae</taxon>
        <taxon>Meganyctiphanes</taxon>
    </lineage>
</organism>
<feature type="non-terminal residue" evidence="4">
    <location>
        <position position="1"/>
    </location>
</feature>
<evidence type="ECO:0000259" key="3">
    <source>
        <dbReference type="Pfam" id="PF08212"/>
    </source>
</evidence>
<name>A0AAV2PYA9_MEGNR</name>
<proteinExistence type="predicted"/>
<evidence type="ECO:0000313" key="5">
    <source>
        <dbReference type="Proteomes" id="UP001497623"/>
    </source>
</evidence>
<dbReference type="Pfam" id="PF08212">
    <property type="entry name" value="Lipocalin_2"/>
    <property type="match status" value="1"/>
</dbReference>
<keyword evidence="5" id="KW-1185">Reference proteome</keyword>
<dbReference type="GO" id="GO:0000302">
    <property type="term" value="P:response to reactive oxygen species"/>
    <property type="evidence" value="ECO:0007669"/>
    <property type="project" value="TreeGrafter"/>
</dbReference>
<keyword evidence="1" id="KW-1015">Disulfide bond</keyword>
<protein>
    <recommendedName>
        <fullName evidence="3">Lipocalin/cytosolic fatty-acid binding domain-containing protein</fullName>
    </recommendedName>
</protein>
<feature type="chain" id="PRO_5043864450" description="Lipocalin/cytosolic fatty-acid binding domain-containing protein" evidence="2">
    <location>
        <begin position="24"/>
        <end position="235"/>
    </location>
</feature>
<dbReference type="Gene3D" id="2.40.128.20">
    <property type="match status" value="1"/>
</dbReference>
<dbReference type="PANTHER" id="PTHR10612">
    <property type="entry name" value="APOLIPOPROTEIN D"/>
    <property type="match status" value="1"/>
</dbReference>
<dbReference type="InterPro" id="IPR012674">
    <property type="entry name" value="Calycin"/>
</dbReference>
<dbReference type="AlphaFoldDB" id="A0AAV2PYA9"/>
<dbReference type="Proteomes" id="UP001497623">
    <property type="component" value="Unassembled WGS sequence"/>
</dbReference>
<dbReference type="SUPFAM" id="SSF50814">
    <property type="entry name" value="Lipocalins"/>
    <property type="match status" value="1"/>
</dbReference>
<dbReference type="InterPro" id="IPR003057">
    <property type="entry name" value="Invtbrt_color"/>
</dbReference>
<comment type="caution">
    <text evidence="4">The sequence shown here is derived from an EMBL/GenBank/DDBJ whole genome shotgun (WGS) entry which is preliminary data.</text>
</comment>